<dbReference type="EMBL" id="AFNU02000012">
    <property type="protein sequence ID" value="ERJ11321.1"/>
    <property type="molecule type" value="Genomic_DNA"/>
</dbReference>
<keyword evidence="2" id="KW-0521">NADP</keyword>
<dbReference type="Gene3D" id="3.20.20.100">
    <property type="entry name" value="NADP-dependent oxidoreductase domain"/>
    <property type="match status" value="1"/>
</dbReference>
<dbReference type="PIRSF" id="PIRSF000097">
    <property type="entry name" value="AKR"/>
    <property type="match status" value="1"/>
</dbReference>
<dbReference type="PRINTS" id="PR00069">
    <property type="entry name" value="ALDKETRDTASE"/>
</dbReference>
<gene>
    <name evidence="8" type="ORF">HLPCO_002623</name>
</gene>
<dbReference type="InParanoid" id="F7Q137"/>
<dbReference type="InterPro" id="IPR018170">
    <property type="entry name" value="Aldo/ket_reductase_CS"/>
</dbReference>
<comment type="similarity">
    <text evidence="1">Belongs to the aldo/keto reductase family.</text>
</comment>
<feature type="binding site" evidence="5">
    <location>
        <position position="111"/>
    </location>
    <ligand>
        <name>substrate</name>
    </ligand>
</feature>
<dbReference type="STRING" id="1033810.HLPCO_002623"/>
<dbReference type="GO" id="GO:0030604">
    <property type="term" value="F:1-deoxy-D-xylulose-5-phosphate reductoisomerase activity"/>
    <property type="evidence" value="ECO:0007669"/>
    <property type="project" value="UniProtKB-EC"/>
</dbReference>
<evidence type="ECO:0000256" key="5">
    <source>
        <dbReference type="PIRSR" id="PIRSR000097-2"/>
    </source>
</evidence>
<dbReference type="Proteomes" id="UP000005707">
    <property type="component" value="Unassembled WGS sequence"/>
</dbReference>
<evidence type="ECO:0000256" key="2">
    <source>
        <dbReference type="ARBA" id="ARBA00022857"/>
    </source>
</evidence>
<keyword evidence="3 8" id="KW-0560">Oxidoreductase</keyword>
<evidence type="ECO:0000256" key="4">
    <source>
        <dbReference type="PIRSR" id="PIRSR000097-1"/>
    </source>
</evidence>
<dbReference type="EC" id="1.1.1.267" evidence="8"/>
<dbReference type="InterPro" id="IPR023210">
    <property type="entry name" value="NADP_OxRdtase_dom"/>
</dbReference>
<dbReference type="PANTHER" id="PTHR43827">
    <property type="entry name" value="2,5-DIKETO-D-GLUCONIC ACID REDUCTASE"/>
    <property type="match status" value="1"/>
</dbReference>
<reference evidence="8 9" key="2">
    <citation type="journal article" date="2013" name="PLoS ONE">
        <title>INDIGO - INtegrated Data Warehouse of MIcrobial GenOmes with Examples from the Red Sea Extremophiles.</title>
        <authorList>
            <person name="Alam I."/>
            <person name="Antunes A."/>
            <person name="Kamau A.A."/>
            <person name="Ba Alawi W."/>
            <person name="Kalkatawi M."/>
            <person name="Stingl U."/>
            <person name="Bajic V.B."/>
        </authorList>
    </citation>
    <scope>NUCLEOTIDE SEQUENCE [LARGE SCALE GENOMIC DNA]</scope>
    <source>
        <strain evidence="8 9">SSD-17B</strain>
    </source>
</reference>
<keyword evidence="9" id="KW-1185">Reference proteome</keyword>
<dbReference type="GO" id="GO:0016853">
    <property type="term" value="F:isomerase activity"/>
    <property type="evidence" value="ECO:0007669"/>
    <property type="project" value="UniProtKB-KW"/>
</dbReference>
<dbReference type="PANTHER" id="PTHR43827:SF3">
    <property type="entry name" value="NADP-DEPENDENT OXIDOREDUCTASE DOMAIN-CONTAINING PROTEIN"/>
    <property type="match status" value="1"/>
</dbReference>
<evidence type="ECO:0000259" key="7">
    <source>
        <dbReference type="Pfam" id="PF00248"/>
    </source>
</evidence>
<evidence type="ECO:0000256" key="6">
    <source>
        <dbReference type="PIRSR" id="PIRSR000097-3"/>
    </source>
</evidence>
<evidence type="ECO:0000256" key="3">
    <source>
        <dbReference type="ARBA" id="ARBA00023002"/>
    </source>
</evidence>
<dbReference type="FunFam" id="3.20.20.100:FF:000015">
    <property type="entry name" value="Oxidoreductase, aldo/keto reductase family"/>
    <property type="match status" value="1"/>
</dbReference>
<evidence type="ECO:0000313" key="9">
    <source>
        <dbReference type="Proteomes" id="UP000005707"/>
    </source>
</evidence>
<reference evidence="8 9" key="1">
    <citation type="journal article" date="2011" name="J. Bacteriol.">
        <title>Genome sequence of Haloplasma contractile, an unusual contractile bacterium from a deep-sea anoxic brine lake.</title>
        <authorList>
            <person name="Antunes A."/>
            <person name="Alam I."/>
            <person name="El Dorry H."/>
            <person name="Siam R."/>
            <person name="Robertson A."/>
            <person name="Bajic V.B."/>
            <person name="Stingl U."/>
        </authorList>
    </citation>
    <scope>NUCLEOTIDE SEQUENCE [LARGE SCALE GENOMIC DNA]</scope>
    <source>
        <strain evidence="8 9">SSD-17B</strain>
    </source>
</reference>
<organism evidence="8 9">
    <name type="scientific">Haloplasma contractile SSD-17B</name>
    <dbReference type="NCBI Taxonomy" id="1033810"/>
    <lineage>
        <taxon>Bacteria</taxon>
        <taxon>Bacillati</taxon>
        <taxon>Mycoplasmatota</taxon>
        <taxon>Mollicutes</taxon>
        <taxon>Haloplasmatales</taxon>
        <taxon>Haloplasmataceae</taxon>
        <taxon>Haloplasma</taxon>
    </lineage>
</organism>
<dbReference type="PROSITE" id="PS00798">
    <property type="entry name" value="ALDOKETO_REDUCTASE_1"/>
    <property type="match status" value="1"/>
</dbReference>
<feature type="active site" description="Proton donor" evidence="4">
    <location>
        <position position="53"/>
    </location>
</feature>
<feature type="site" description="Lowers pKa of active site Tyr" evidence="6">
    <location>
        <position position="78"/>
    </location>
</feature>
<comment type="caution">
    <text evidence="8">The sequence shown here is derived from an EMBL/GenBank/DDBJ whole genome shotgun (WGS) entry which is preliminary data.</text>
</comment>
<sequence>MGIITETYELENGIKIPKVGFGTWQIPNGEATYNSVTYALKNGYRHIDTANGYENEESVGKAVRDSGINREDIFVTSKLRAEIKTYEGALDAFEDTMEQLGLEYVDLYLIHAPWPWSEIGKDCTKENIEVWKAMEEIYKSGRAKAIGVSNFNVNDLKAILETCTVKPMANQIRYFIGDTQDEITNFCKENGILVEGYSPLATGKLLKNEDVAELAKKYNVSVPQICIRYVIQKGVLPLPKSTHEEYIINNANVDFEISDEDMNYLDGLKNTTN</sequence>
<evidence type="ECO:0000313" key="8">
    <source>
        <dbReference type="EMBL" id="ERJ11321.1"/>
    </source>
</evidence>
<dbReference type="RefSeq" id="WP_008827222.1">
    <property type="nucleotide sequence ID" value="NZ_AFNU02000012.1"/>
</dbReference>
<feature type="domain" description="NADP-dependent oxidoreductase" evidence="7">
    <location>
        <begin position="18"/>
        <end position="268"/>
    </location>
</feature>
<proteinExistence type="inferred from homology"/>
<dbReference type="Pfam" id="PF00248">
    <property type="entry name" value="Aldo_ket_red"/>
    <property type="match status" value="1"/>
</dbReference>
<dbReference type="OrthoDB" id="9804790at2"/>
<protein>
    <submittedName>
        <fullName evidence="8">1-deoxy-D-xylulose-5-phosphate reductoisomerase protein</fullName>
        <ecNumber evidence="8">1.1.1.267</ecNumber>
    </submittedName>
</protein>
<dbReference type="eggNOG" id="COG0656">
    <property type="taxonomic scope" value="Bacteria"/>
</dbReference>
<dbReference type="AlphaFoldDB" id="F7Q137"/>
<name>F7Q137_9MOLU</name>
<dbReference type="InterPro" id="IPR036812">
    <property type="entry name" value="NAD(P)_OxRdtase_dom_sf"/>
</dbReference>
<accession>F7Q137</accession>
<dbReference type="PROSITE" id="PS00062">
    <property type="entry name" value="ALDOKETO_REDUCTASE_2"/>
    <property type="match status" value="1"/>
</dbReference>
<evidence type="ECO:0000256" key="1">
    <source>
        <dbReference type="ARBA" id="ARBA00007905"/>
    </source>
</evidence>
<dbReference type="InterPro" id="IPR020471">
    <property type="entry name" value="AKR"/>
</dbReference>
<dbReference type="SUPFAM" id="SSF51430">
    <property type="entry name" value="NAD(P)-linked oxidoreductase"/>
    <property type="match status" value="1"/>
</dbReference>
<dbReference type="CDD" id="cd19071">
    <property type="entry name" value="AKR_AKR1-5-like"/>
    <property type="match status" value="1"/>
</dbReference>